<keyword evidence="2" id="KW-1185">Reference proteome</keyword>
<dbReference type="RefSeq" id="XP_004833330.1">
    <property type="nucleotide sequence ID" value="XM_004833273.1"/>
</dbReference>
<dbReference type="EMBL" id="ACOU01000002">
    <property type="protein sequence ID" value="EKX73878.1"/>
    <property type="molecule type" value="Genomic_DNA"/>
</dbReference>
<name>L1LFF3_THEEQ</name>
<sequence length="192" mass="21414">MTKETGGMFEEYIGYDHISAIRDQSKFTVTSIVNGTKNIQRVGDLPLYNVEKITVYFSVCDPTTPVMIYIERDNQTTWLENQDKQGNWTDVSDKIPEIKADNGDTIKEAIEDILEGVKSDLGLCQKNPGPSGIVEHTGANASGDNDQCSYGEYGHSGENSDEEYIVMATLVVFHLHFNNLLYVCNVTIIHLV</sequence>
<protein>
    <submittedName>
        <fullName evidence="1">Uncharacterized protein</fullName>
    </submittedName>
</protein>
<dbReference type="Proteomes" id="UP000031512">
    <property type="component" value="Unassembled WGS sequence"/>
</dbReference>
<organism evidence="1 2">
    <name type="scientific">Theileria equi strain WA</name>
    <dbReference type="NCBI Taxonomy" id="1537102"/>
    <lineage>
        <taxon>Eukaryota</taxon>
        <taxon>Sar</taxon>
        <taxon>Alveolata</taxon>
        <taxon>Apicomplexa</taxon>
        <taxon>Aconoidasida</taxon>
        <taxon>Piroplasmida</taxon>
        <taxon>Theileriidae</taxon>
        <taxon>Theileria</taxon>
    </lineage>
</organism>
<gene>
    <name evidence="1" type="ORF">BEWA_039160</name>
</gene>
<dbReference type="GeneID" id="15803242"/>
<proteinExistence type="predicted"/>
<reference evidence="1 2" key="1">
    <citation type="journal article" date="2012" name="BMC Genomics">
        <title>Comparative genomic analysis and phylogenetic position of Theileria equi.</title>
        <authorList>
            <person name="Kappmeyer L.S."/>
            <person name="Thiagarajan M."/>
            <person name="Herndon D.R."/>
            <person name="Ramsay J.D."/>
            <person name="Caler E."/>
            <person name="Djikeng A."/>
            <person name="Gillespie J.J."/>
            <person name="Lau A.O."/>
            <person name="Roalson E.H."/>
            <person name="Silva J.C."/>
            <person name="Silva M.G."/>
            <person name="Suarez C.E."/>
            <person name="Ueti M.W."/>
            <person name="Nene V.M."/>
            <person name="Mealey R.H."/>
            <person name="Knowles D.P."/>
            <person name="Brayton K.A."/>
        </authorList>
    </citation>
    <scope>NUCLEOTIDE SEQUENCE [LARGE SCALE GENOMIC DNA]</scope>
    <source>
        <strain evidence="1 2">WA</strain>
    </source>
</reference>
<comment type="caution">
    <text evidence="1">The sequence shown here is derived from an EMBL/GenBank/DDBJ whole genome shotgun (WGS) entry which is preliminary data.</text>
</comment>
<dbReference type="KEGG" id="beq:BEWA_039160"/>
<dbReference type="AlphaFoldDB" id="L1LFF3"/>
<evidence type="ECO:0000313" key="2">
    <source>
        <dbReference type="Proteomes" id="UP000031512"/>
    </source>
</evidence>
<dbReference type="VEuPathDB" id="PiroplasmaDB:BEWA_039160"/>
<accession>L1LFF3</accession>
<evidence type="ECO:0000313" key="1">
    <source>
        <dbReference type="EMBL" id="EKX73878.1"/>
    </source>
</evidence>